<name>A0A811V1V5_CERCA</name>
<proteinExistence type="predicted"/>
<dbReference type="EMBL" id="CAJHJT010000034">
    <property type="protein sequence ID" value="CAD7005542.1"/>
    <property type="molecule type" value="Genomic_DNA"/>
</dbReference>
<evidence type="ECO:0000256" key="1">
    <source>
        <dbReference type="SAM" id="MobiDB-lite"/>
    </source>
</evidence>
<comment type="caution">
    <text evidence="2">The sequence shown here is derived from an EMBL/GenBank/DDBJ whole genome shotgun (WGS) entry which is preliminary data.</text>
</comment>
<protein>
    <submittedName>
        <fullName evidence="2">(Mediterranean fruit fly) hypothetical protein</fullName>
    </submittedName>
</protein>
<feature type="compositionally biased region" description="Polar residues" evidence="1">
    <location>
        <begin position="83"/>
        <end position="95"/>
    </location>
</feature>
<evidence type="ECO:0000313" key="3">
    <source>
        <dbReference type="Proteomes" id="UP000606786"/>
    </source>
</evidence>
<evidence type="ECO:0000313" key="2">
    <source>
        <dbReference type="EMBL" id="CAD7005542.1"/>
    </source>
</evidence>
<feature type="compositionally biased region" description="Basic and acidic residues" evidence="1">
    <location>
        <begin position="96"/>
        <end position="111"/>
    </location>
</feature>
<reference evidence="2" key="1">
    <citation type="submission" date="2020-11" db="EMBL/GenBank/DDBJ databases">
        <authorList>
            <person name="Whitehead M."/>
        </authorList>
    </citation>
    <scope>NUCLEOTIDE SEQUENCE</scope>
    <source>
        <strain evidence="2">EGII</strain>
    </source>
</reference>
<keyword evidence="3" id="KW-1185">Reference proteome</keyword>
<organism evidence="2 3">
    <name type="scientific">Ceratitis capitata</name>
    <name type="common">Mediterranean fruit fly</name>
    <name type="synonym">Tephritis capitata</name>
    <dbReference type="NCBI Taxonomy" id="7213"/>
    <lineage>
        <taxon>Eukaryota</taxon>
        <taxon>Metazoa</taxon>
        <taxon>Ecdysozoa</taxon>
        <taxon>Arthropoda</taxon>
        <taxon>Hexapoda</taxon>
        <taxon>Insecta</taxon>
        <taxon>Pterygota</taxon>
        <taxon>Neoptera</taxon>
        <taxon>Endopterygota</taxon>
        <taxon>Diptera</taxon>
        <taxon>Brachycera</taxon>
        <taxon>Muscomorpha</taxon>
        <taxon>Tephritoidea</taxon>
        <taxon>Tephritidae</taxon>
        <taxon>Ceratitis</taxon>
        <taxon>Ceratitis</taxon>
    </lineage>
</organism>
<dbReference type="Proteomes" id="UP000606786">
    <property type="component" value="Unassembled WGS sequence"/>
</dbReference>
<sequence length="122" mass="13775">MIVAVLQQAQCLKQLLHYVAPIQHDTTISHTSQQLRSHHRKLKCLQRDVHLLLGLPLDVAFYSMFSVQQQCKRRERRAGAMSNHPSPNNCGTNSKTETETCHNDENGKREGGQATVVEDGQE</sequence>
<accession>A0A811V1V5</accession>
<feature type="region of interest" description="Disordered" evidence="1">
    <location>
        <begin position="73"/>
        <end position="122"/>
    </location>
</feature>
<gene>
    <name evidence="2" type="ORF">CCAP1982_LOCUS13902</name>
</gene>
<dbReference type="AlphaFoldDB" id="A0A811V1V5"/>